<dbReference type="KEGG" id="dho:Dia5BBH33_11900"/>
<dbReference type="OrthoDB" id="361760at2"/>
<evidence type="ECO:0000313" key="2">
    <source>
        <dbReference type="Proteomes" id="UP000320585"/>
    </source>
</evidence>
<evidence type="ECO:0008006" key="3">
    <source>
        <dbReference type="Google" id="ProtNLM"/>
    </source>
</evidence>
<dbReference type="AlphaFoldDB" id="A0A8D5A692"/>
<name>A0A8D5A692_9FIRM</name>
<dbReference type="EMBL" id="AP019697">
    <property type="protein sequence ID" value="BBK25255.1"/>
    <property type="molecule type" value="Genomic_DNA"/>
</dbReference>
<reference evidence="2" key="1">
    <citation type="submission" date="2019-05" db="EMBL/GenBank/DDBJ databases">
        <title>Complete genome sequencing of Dialister sp. strain 5BBH33.</title>
        <authorList>
            <person name="Sakamoto M."/>
            <person name="Murakami T."/>
            <person name="Mori H."/>
        </authorList>
    </citation>
    <scope>NUCLEOTIDE SEQUENCE [LARGE SCALE GENOMIC DNA]</scope>
    <source>
        <strain evidence="2">5BBH33</strain>
    </source>
</reference>
<dbReference type="RefSeq" id="WP_143332572.1">
    <property type="nucleotide sequence ID" value="NZ_AP019697.1"/>
</dbReference>
<organism evidence="1 2">
    <name type="scientific">Dialister hominis</name>
    <dbReference type="NCBI Taxonomy" id="2582419"/>
    <lineage>
        <taxon>Bacteria</taxon>
        <taxon>Bacillati</taxon>
        <taxon>Bacillota</taxon>
        <taxon>Negativicutes</taxon>
        <taxon>Veillonellales</taxon>
        <taxon>Veillonellaceae</taxon>
        <taxon>Dialister</taxon>
    </lineage>
</organism>
<proteinExistence type="predicted"/>
<evidence type="ECO:0000313" key="1">
    <source>
        <dbReference type="EMBL" id="BBK25255.1"/>
    </source>
</evidence>
<dbReference type="GeneID" id="92716412"/>
<gene>
    <name evidence="1" type="ORF">Dia5BBH33_11900</name>
</gene>
<dbReference type="Proteomes" id="UP000320585">
    <property type="component" value="Chromosome"/>
</dbReference>
<sequence>MSDKKRAVQFLPFNGLRGYDEMIRKKRKIKEPKKEISERRGAFLDLMIRSMSRGDLIRCIFYKEDHYEEESGIASKVDEIKKEIVVNDKTIPFSDIWELHDWGRAK</sequence>
<protein>
    <recommendedName>
        <fullName evidence="3">YolD-like protein</fullName>
    </recommendedName>
</protein>
<keyword evidence="2" id="KW-1185">Reference proteome</keyword>
<accession>A0A8D5A692</accession>